<sequence length="406" mass="44364">MKKNDYGYAIIVGGFIVWLTAWGTYSTFGVFVKPIIDQFEWERADIALAYSLSTIVQAICALGMGKLTDKLGPRLVVTVFGSFLALAYLLLSRVTVLWQYQFVYIFVGSIGLSTATVPIMTTIARWFVKNRGTVSGIVQSGMGIGGLIFSPLVGWLIVNYDWRTAYLILSYISLPLIVISGLLLRRDPGRLSNSQGENREKSTINQDAKKPLEVGLSLRRAISTGQFWMIAVMFLSFGFCRCTFLAHTATHVQDLGYSLTEGANVMAVLTFSSIIGRVGVGFLADKIGCRNAYFISFCTMGVALIWGGYTRQLWGLFLFATLFGISWGGQAVLRFTFSAEMFGLVALGVITGVLGLTEASGAAFGSFFAGYVFDLVGSYDIMFVLGIVLSVLGGIMSYFIKPIKIN</sequence>
<dbReference type="OrthoDB" id="65739at2"/>
<dbReference type="SUPFAM" id="SSF103473">
    <property type="entry name" value="MFS general substrate transporter"/>
    <property type="match status" value="1"/>
</dbReference>
<dbReference type="InterPro" id="IPR020846">
    <property type="entry name" value="MFS_dom"/>
</dbReference>
<evidence type="ECO:0000256" key="3">
    <source>
        <dbReference type="ARBA" id="ARBA00022692"/>
    </source>
</evidence>
<dbReference type="PANTHER" id="PTHR11360">
    <property type="entry name" value="MONOCARBOXYLATE TRANSPORTER"/>
    <property type="match status" value="1"/>
</dbReference>
<comment type="subcellular location">
    <subcellularLocation>
        <location evidence="1">Cell membrane</location>
        <topology evidence="1">Multi-pass membrane protein</topology>
    </subcellularLocation>
</comment>
<dbReference type="PANTHER" id="PTHR11360:SF284">
    <property type="entry name" value="EG:103B4.3 PROTEIN-RELATED"/>
    <property type="match status" value="1"/>
</dbReference>
<dbReference type="CDD" id="cd17355">
    <property type="entry name" value="MFS_YcxA_like"/>
    <property type="match status" value="1"/>
</dbReference>
<feature type="transmembrane region" description="Helical" evidence="6">
    <location>
        <begin position="381"/>
        <end position="400"/>
    </location>
</feature>
<dbReference type="GO" id="GO:0022857">
    <property type="term" value="F:transmembrane transporter activity"/>
    <property type="evidence" value="ECO:0007669"/>
    <property type="project" value="InterPro"/>
</dbReference>
<evidence type="ECO:0000256" key="1">
    <source>
        <dbReference type="ARBA" id="ARBA00004651"/>
    </source>
</evidence>
<evidence type="ECO:0000313" key="9">
    <source>
        <dbReference type="Proteomes" id="UP000010797"/>
    </source>
</evidence>
<keyword evidence="3 6" id="KW-0812">Transmembrane</keyword>
<feature type="transmembrane region" description="Helical" evidence="6">
    <location>
        <begin position="71"/>
        <end position="91"/>
    </location>
</feature>
<dbReference type="InterPro" id="IPR050327">
    <property type="entry name" value="Proton-linked_MCT"/>
</dbReference>
<feature type="transmembrane region" description="Helical" evidence="6">
    <location>
        <begin position="315"/>
        <end position="337"/>
    </location>
</feature>
<feature type="transmembrane region" description="Helical" evidence="6">
    <location>
        <begin position="344"/>
        <end position="369"/>
    </location>
</feature>
<dbReference type="HOGENOM" id="CLU_001265_59_9_9"/>
<proteinExistence type="predicted"/>
<dbReference type="Pfam" id="PF07690">
    <property type="entry name" value="MFS_1"/>
    <property type="match status" value="1"/>
</dbReference>
<protein>
    <submittedName>
        <fullName evidence="8">Sugar phosphate permease</fullName>
    </submittedName>
</protein>
<dbReference type="InterPro" id="IPR036259">
    <property type="entry name" value="MFS_trans_sf"/>
</dbReference>
<gene>
    <name evidence="8" type="ordered locus">Desdi_1500</name>
</gene>
<dbReference type="Proteomes" id="UP000010797">
    <property type="component" value="Chromosome"/>
</dbReference>
<feature type="domain" description="Major facilitator superfamily (MFS) profile" evidence="7">
    <location>
        <begin position="6"/>
        <end position="405"/>
    </location>
</feature>
<feature type="transmembrane region" description="Helical" evidence="6">
    <location>
        <begin position="164"/>
        <end position="184"/>
    </location>
</feature>
<dbReference type="RefSeq" id="WP_015261987.1">
    <property type="nucleotide sequence ID" value="NC_019903.1"/>
</dbReference>
<dbReference type="KEGG" id="ddl:Desdi_1500"/>
<organism evidence="8 9">
    <name type="scientific">Desulfitobacterium dichloroeliminans (strain LMG P-21439 / DCA1)</name>
    <dbReference type="NCBI Taxonomy" id="871963"/>
    <lineage>
        <taxon>Bacteria</taxon>
        <taxon>Bacillati</taxon>
        <taxon>Bacillota</taxon>
        <taxon>Clostridia</taxon>
        <taxon>Eubacteriales</taxon>
        <taxon>Desulfitobacteriaceae</taxon>
        <taxon>Desulfitobacterium</taxon>
    </lineage>
</organism>
<feature type="transmembrane region" description="Helical" evidence="6">
    <location>
        <begin position="46"/>
        <end position="64"/>
    </location>
</feature>
<keyword evidence="9" id="KW-1185">Reference proteome</keyword>
<accession>L0F5A1</accession>
<reference evidence="9" key="1">
    <citation type="submission" date="2012-02" db="EMBL/GenBank/DDBJ databases">
        <title>Complete sequence of Desulfitobacterium dichloroeliminans LMG P-21439.</title>
        <authorList>
            <person name="Lucas S."/>
            <person name="Han J."/>
            <person name="Lapidus A."/>
            <person name="Cheng J.-F."/>
            <person name="Goodwin L."/>
            <person name="Pitluck S."/>
            <person name="Peters L."/>
            <person name="Ovchinnikova G."/>
            <person name="Teshima H."/>
            <person name="Detter J.C."/>
            <person name="Han C."/>
            <person name="Tapia R."/>
            <person name="Land M."/>
            <person name="Hauser L."/>
            <person name="Kyrpides N."/>
            <person name="Ivanova N."/>
            <person name="Pagani I."/>
            <person name="Kruse T."/>
            <person name="de Vos W.M."/>
            <person name="Boon N."/>
            <person name="Smidt H."/>
            <person name="Woyke T."/>
        </authorList>
    </citation>
    <scope>NUCLEOTIDE SEQUENCE [LARGE SCALE GENOMIC DNA]</scope>
    <source>
        <strain evidence="9">LMG P-21439 / DCA1</strain>
    </source>
</reference>
<feature type="transmembrane region" description="Helical" evidence="6">
    <location>
        <begin position="227"/>
        <end position="246"/>
    </location>
</feature>
<dbReference type="AlphaFoldDB" id="L0F5A1"/>
<evidence type="ECO:0000256" key="4">
    <source>
        <dbReference type="ARBA" id="ARBA00022989"/>
    </source>
</evidence>
<evidence type="ECO:0000313" key="8">
    <source>
        <dbReference type="EMBL" id="AGA68994.1"/>
    </source>
</evidence>
<keyword evidence="2" id="KW-0813">Transport</keyword>
<evidence type="ECO:0000256" key="5">
    <source>
        <dbReference type="ARBA" id="ARBA00023136"/>
    </source>
</evidence>
<dbReference type="EMBL" id="CP003344">
    <property type="protein sequence ID" value="AGA68994.1"/>
    <property type="molecule type" value="Genomic_DNA"/>
</dbReference>
<feature type="transmembrane region" description="Helical" evidence="6">
    <location>
        <begin position="103"/>
        <end position="128"/>
    </location>
</feature>
<keyword evidence="4 6" id="KW-1133">Transmembrane helix</keyword>
<feature type="transmembrane region" description="Helical" evidence="6">
    <location>
        <begin position="7"/>
        <end position="26"/>
    </location>
</feature>
<name>L0F5A1_DESDL</name>
<feature type="transmembrane region" description="Helical" evidence="6">
    <location>
        <begin position="291"/>
        <end position="309"/>
    </location>
</feature>
<keyword evidence="5 6" id="KW-0472">Membrane</keyword>
<dbReference type="InterPro" id="IPR011701">
    <property type="entry name" value="MFS"/>
</dbReference>
<evidence type="ECO:0000256" key="6">
    <source>
        <dbReference type="SAM" id="Phobius"/>
    </source>
</evidence>
<dbReference type="eggNOG" id="COG2271">
    <property type="taxonomic scope" value="Bacteria"/>
</dbReference>
<dbReference type="Gene3D" id="1.20.1250.20">
    <property type="entry name" value="MFS general substrate transporter like domains"/>
    <property type="match status" value="2"/>
</dbReference>
<feature type="transmembrane region" description="Helical" evidence="6">
    <location>
        <begin position="140"/>
        <end position="158"/>
    </location>
</feature>
<evidence type="ECO:0000256" key="2">
    <source>
        <dbReference type="ARBA" id="ARBA00022448"/>
    </source>
</evidence>
<dbReference type="PROSITE" id="PS50850">
    <property type="entry name" value="MFS"/>
    <property type="match status" value="1"/>
</dbReference>
<feature type="transmembrane region" description="Helical" evidence="6">
    <location>
        <begin position="266"/>
        <end position="284"/>
    </location>
</feature>
<dbReference type="STRING" id="871963.Desdi_1500"/>
<evidence type="ECO:0000259" key="7">
    <source>
        <dbReference type="PROSITE" id="PS50850"/>
    </source>
</evidence>
<dbReference type="GO" id="GO:0005886">
    <property type="term" value="C:plasma membrane"/>
    <property type="evidence" value="ECO:0007669"/>
    <property type="project" value="UniProtKB-SubCell"/>
</dbReference>